<keyword evidence="5" id="KW-0489">Methyltransferase</keyword>
<reference evidence="5" key="2">
    <citation type="submission" date="2020-08" db="EMBL/GenBank/DDBJ databases">
        <authorList>
            <person name="Lai Q."/>
        </authorList>
    </citation>
    <scope>NUCLEOTIDE SEQUENCE</scope>
    <source>
        <strain evidence="5">S27-2</strain>
    </source>
</reference>
<gene>
    <name evidence="5" type="ORF">H8B19_01880</name>
</gene>
<feature type="binding site" evidence="2">
    <location>
        <position position="72"/>
    </location>
    <ligand>
        <name>S-adenosyl-L-methionine</name>
        <dbReference type="ChEBI" id="CHEBI:59789"/>
    </ligand>
</feature>
<protein>
    <submittedName>
        <fullName evidence="5">Methyltransferase domain-containing protein</fullName>
    </submittedName>
</protein>
<name>A0A8J6IQJ2_9ALTE</name>
<keyword evidence="5" id="KW-0808">Transferase</keyword>
<dbReference type="AlphaFoldDB" id="A0A8J6IQJ2"/>
<feature type="binding site" evidence="1">
    <location>
        <position position="30"/>
    </location>
    <ligand>
        <name>Zn(2+)</name>
        <dbReference type="ChEBI" id="CHEBI:29105"/>
    </ligand>
</feature>
<keyword evidence="2" id="KW-0949">S-adenosyl-L-methionine</keyword>
<dbReference type="InterPro" id="IPR025714">
    <property type="entry name" value="Methyltranfer_dom"/>
</dbReference>
<dbReference type="EMBL" id="JACNEP010000001">
    <property type="protein sequence ID" value="MBC3764609.1"/>
    <property type="molecule type" value="Genomic_DNA"/>
</dbReference>
<evidence type="ECO:0000313" key="5">
    <source>
        <dbReference type="EMBL" id="MBC3764609.1"/>
    </source>
</evidence>
<keyword evidence="6" id="KW-1185">Reference proteome</keyword>
<dbReference type="GO" id="GO:0008168">
    <property type="term" value="F:methyltransferase activity"/>
    <property type="evidence" value="ECO:0007669"/>
    <property type="project" value="UniProtKB-KW"/>
</dbReference>
<dbReference type="SUPFAM" id="SSF53335">
    <property type="entry name" value="S-adenosyl-L-methionine-dependent methyltransferases"/>
    <property type="match status" value="1"/>
</dbReference>
<dbReference type="GO" id="GO:0046872">
    <property type="term" value="F:metal ion binding"/>
    <property type="evidence" value="ECO:0007669"/>
    <property type="project" value="UniProtKB-KW"/>
</dbReference>
<evidence type="ECO:0000256" key="1">
    <source>
        <dbReference type="PIRSR" id="PIRSR018249-1"/>
    </source>
</evidence>
<dbReference type="InterPro" id="IPR052939">
    <property type="entry name" value="23S_rRNA_MeTrnsfrase_RlmA"/>
</dbReference>
<keyword evidence="1" id="KW-0862">Zinc</keyword>
<dbReference type="GO" id="GO:0032259">
    <property type="term" value="P:methylation"/>
    <property type="evidence" value="ECO:0007669"/>
    <property type="project" value="UniProtKB-KW"/>
</dbReference>
<feature type="binding site" evidence="1">
    <location>
        <position position="26"/>
    </location>
    <ligand>
        <name>Zn(2+)</name>
        <dbReference type="ChEBI" id="CHEBI:29105"/>
    </ligand>
</feature>
<dbReference type="PANTHER" id="PTHR43460">
    <property type="entry name" value="METHYLTRANSFERASE"/>
    <property type="match status" value="1"/>
</dbReference>
<feature type="domain" description="Methyltransferase" evidence="3">
    <location>
        <begin position="91"/>
        <end position="189"/>
    </location>
</feature>
<proteinExistence type="predicted"/>
<comment type="caution">
    <text evidence="5">The sequence shown here is derived from an EMBL/GenBank/DDBJ whole genome shotgun (WGS) entry which is preliminary data.</text>
</comment>
<dbReference type="Proteomes" id="UP000601768">
    <property type="component" value="Unassembled WGS sequence"/>
</dbReference>
<sequence length="278" mass="31207">MWSCPSCKSPLYLHQPNSNSQRVLRCDNGHSFDVAKEGHVNLLLAQHKNSRDPGDNKQMVAARRRFLDSGAYRPLAMKLADIIVQHCQHTELNLYDAGCGEGYYLGQISQTLSTAGKTITAAGNDIAKFAVQKAAKRYPDANFAVASSFDLPVADGSQDVVIQIFAPADENQVLRVLKSRGLWIQVNPVAKHLWQLKQALYDTPLKFDTPKRAENAELMQQQVLGFDIDLEEQSLREDLLMMTPYYWSTPQAKKQAVIDAMQHLSIEFEISIYQNKPA</sequence>
<dbReference type="InterPro" id="IPR016718">
    <property type="entry name" value="rRNA_m1G-MeTrfase_A_prd"/>
</dbReference>
<dbReference type="Gene3D" id="3.40.50.150">
    <property type="entry name" value="Vaccinia Virus protein VP39"/>
    <property type="match status" value="1"/>
</dbReference>
<evidence type="ECO:0000259" key="4">
    <source>
        <dbReference type="Pfam" id="PF21302"/>
    </source>
</evidence>
<organism evidence="5 6">
    <name type="scientific">Neptunicella marina</name>
    <dbReference type="NCBI Taxonomy" id="2125989"/>
    <lineage>
        <taxon>Bacteria</taxon>
        <taxon>Pseudomonadati</taxon>
        <taxon>Pseudomonadota</taxon>
        <taxon>Gammaproteobacteria</taxon>
        <taxon>Alteromonadales</taxon>
        <taxon>Alteromonadaceae</taxon>
        <taxon>Neptunicella</taxon>
    </lineage>
</organism>
<feature type="binding site" evidence="2">
    <location>
        <begin position="101"/>
        <end position="102"/>
    </location>
    <ligand>
        <name>S-adenosyl-L-methionine</name>
        <dbReference type="ChEBI" id="CHEBI:59789"/>
    </ligand>
</feature>
<evidence type="ECO:0000259" key="3">
    <source>
        <dbReference type="Pfam" id="PF13847"/>
    </source>
</evidence>
<feature type="binding site" evidence="2">
    <location>
        <position position="192"/>
    </location>
    <ligand>
        <name>S-adenosyl-L-methionine</name>
        <dbReference type="ChEBI" id="CHEBI:59789"/>
    </ligand>
</feature>
<feature type="domain" description="23S rRNA (guanine(745)-N(1))-methyltransferase N-terminal" evidence="4">
    <location>
        <begin position="3"/>
        <end position="51"/>
    </location>
</feature>
<reference evidence="5" key="1">
    <citation type="journal article" date="2018" name="Int. J. Syst. Evol. Microbiol.">
        <title>Neptunicella marina gen. nov., sp. nov., isolated from surface seawater.</title>
        <authorList>
            <person name="Liu X."/>
            <person name="Lai Q."/>
            <person name="Du Y."/>
            <person name="Zhang X."/>
            <person name="Liu Z."/>
            <person name="Sun F."/>
            <person name="Shao Z."/>
        </authorList>
    </citation>
    <scope>NUCLEOTIDE SEQUENCE</scope>
    <source>
        <strain evidence="5">S27-2</strain>
    </source>
</reference>
<dbReference type="InterPro" id="IPR048647">
    <property type="entry name" value="RlmA_N"/>
</dbReference>
<dbReference type="PANTHER" id="PTHR43460:SF1">
    <property type="entry name" value="METHYLTRANSFERASE TYPE 11 DOMAIN-CONTAINING PROTEIN"/>
    <property type="match status" value="1"/>
</dbReference>
<dbReference type="InterPro" id="IPR029063">
    <property type="entry name" value="SAM-dependent_MTases_sf"/>
</dbReference>
<dbReference type="RefSeq" id="WP_186505072.1">
    <property type="nucleotide sequence ID" value="NZ_JACNEP010000001.1"/>
</dbReference>
<accession>A0A8J6IQJ2</accession>
<keyword evidence="1" id="KW-0479">Metal-binding</keyword>
<evidence type="ECO:0000313" key="6">
    <source>
        <dbReference type="Proteomes" id="UP000601768"/>
    </source>
</evidence>
<dbReference type="PIRSF" id="PIRSF018249">
    <property type="entry name" value="MyrA_prd"/>
    <property type="match status" value="1"/>
</dbReference>
<dbReference type="Pfam" id="PF21302">
    <property type="entry name" value="Zn_ribbon_RlmA"/>
    <property type="match status" value="1"/>
</dbReference>
<evidence type="ECO:0000256" key="2">
    <source>
        <dbReference type="PIRSR" id="PIRSR018249-2"/>
    </source>
</evidence>
<dbReference type="Pfam" id="PF13847">
    <property type="entry name" value="Methyltransf_31"/>
    <property type="match status" value="1"/>
</dbReference>